<evidence type="ECO:0000313" key="3">
    <source>
        <dbReference type="Proteomes" id="UP000885826"/>
    </source>
</evidence>
<dbReference type="InterPro" id="IPR049503">
    <property type="entry name" value="AbiJ_NTD4"/>
</dbReference>
<evidence type="ECO:0000259" key="1">
    <source>
        <dbReference type="Pfam" id="PF18863"/>
    </source>
</evidence>
<gene>
    <name evidence="2" type="ORF">ENI34_08225</name>
</gene>
<dbReference type="AlphaFoldDB" id="A0A9C9ENA8"/>
<evidence type="ECO:0000313" key="2">
    <source>
        <dbReference type="EMBL" id="HEC79109.1"/>
    </source>
</evidence>
<reference evidence="2" key="1">
    <citation type="journal article" date="2020" name="mSystems">
        <title>Genome- and Community-Level Interaction Insights into Carbon Utilization and Element Cycling Functions of Hydrothermarchaeota in Hydrothermal Sediment.</title>
        <authorList>
            <person name="Zhou Z."/>
            <person name="Liu Y."/>
            <person name="Xu W."/>
            <person name="Pan J."/>
            <person name="Luo Z.H."/>
            <person name="Li M."/>
        </authorList>
    </citation>
    <scope>NUCLEOTIDE SEQUENCE</scope>
    <source>
        <strain evidence="2">HyVt-388</strain>
    </source>
</reference>
<feature type="domain" description="HEPN AbiJ-N-terminal" evidence="1">
    <location>
        <begin position="3"/>
        <end position="160"/>
    </location>
</feature>
<protein>
    <recommendedName>
        <fullName evidence="1">HEPN AbiJ-N-terminal domain-containing protein</fullName>
    </recommendedName>
</protein>
<dbReference type="Pfam" id="PF18863">
    <property type="entry name" value="AbiJ_NTD4"/>
    <property type="match status" value="1"/>
</dbReference>
<organism evidence="2 3">
    <name type="scientific">candidate division WOR-3 bacterium</name>
    <dbReference type="NCBI Taxonomy" id="2052148"/>
    <lineage>
        <taxon>Bacteria</taxon>
        <taxon>Bacteria division WOR-3</taxon>
    </lineage>
</organism>
<sequence>MTLFSERYGYKKIKMLKKDEMPLSTKNKILNLIYEYLYKEILDDFFIDNHFADSPALRFAKYVWTDFFNGSLFEVDNIKSRRIIDKVCKASSKLKWFEIYDYIEFILKNHSDRKKMRHLKKDILNLLKMERMQYTIINNRICPSKRENEEEIKEIEKALNIPDKFEPVRKHLSKALVKWSDRKNPDYENSIKESISAVDVLVQIVLGKEGKFGKLIKELKVHPALAEGFRKLYGWTSDDPGIRHTKNKEPLSCGEPEARYMLITCSAFVNYVIEKLSFERRVEE</sequence>
<dbReference type="EMBL" id="DRIG01000087">
    <property type="protein sequence ID" value="HEC79109.1"/>
    <property type="molecule type" value="Genomic_DNA"/>
</dbReference>
<accession>A0A9C9ENA8</accession>
<comment type="caution">
    <text evidence="2">The sequence shown here is derived from an EMBL/GenBank/DDBJ whole genome shotgun (WGS) entry which is preliminary data.</text>
</comment>
<name>A0A9C9ENA8_UNCW3</name>
<dbReference type="Proteomes" id="UP000885826">
    <property type="component" value="Unassembled WGS sequence"/>
</dbReference>
<proteinExistence type="predicted"/>